<organism evidence="11 12">
    <name type="scientific">Canis lupus dingo</name>
    <name type="common">dingo</name>
    <dbReference type="NCBI Taxonomy" id="286419"/>
    <lineage>
        <taxon>Eukaryota</taxon>
        <taxon>Metazoa</taxon>
        <taxon>Chordata</taxon>
        <taxon>Craniata</taxon>
        <taxon>Vertebrata</taxon>
        <taxon>Euteleostomi</taxon>
        <taxon>Mammalia</taxon>
        <taxon>Eutheria</taxon>
        <taxon>Laurasiatheria</taxon>
        <taxon>Carnivora</taxon>
        <taxon>Caniformia</taxon>
        <taxon>Canidae</taxon>
        <taxon>Canis</taxon>
    </lineage>
</organism>
<gene>
    <name evidence="11" type="primary">ORC4</name>
</gene>
<evidence type="ECO:0000256" key="7">
    <source>
        <dbReference type="ARBA" id="ARBA00023125"/>
    </source>
</evidence>
<dbReference type="GO" id="GO:0005524">
    <property type="term" value="F:ATP binding"/>
    <property type="evidence" value="ECO:0007669"/>
    <property type="project" value="UniProtKB-KW"/>
</dbReference>
<evidence type="ECO:0000256" key="8">
    <source>
        <dbReference type="ARBA" id="ARBA00023242"/>
    </source>
</evidence>
<dbReference type="PANTHER" id="PTHR12087">
    <property type="entry name" value="ORIGIN RECOGNITION COMPLEX SUBUNIT 4"/>
    <property type="match status" value="1"/>
</dbReference>
<evidence type="ECO:0000313" key="12">
    <source>
        <dbReference type="Proteomes" id="UP000694391"/>
    </source>
</evidence>
<keyword evidence="12" id="KW-1185">Reference proteome</keyword>
<dbReference type="Pfam" id="PF13191">
    <property type="entry name" value="AAA_16"/>
    <property type="match status" value="1"/>
</dbReference>
<dbReference type="InterPro" id="IPR041664">
    <property type="entry name" value="AAA_16"/>
</dbReference>
<keyword evidence="6" id="KW-0067">ATP-binding</keyword>
<dbReference type="GeneTree" id="ENSGT00390000016542"/>
<evidence type="ECO:0000256" key="3">
    <source>
        <dbReference type="ARBA" id="ARBA00019083"/>
    </source>
</evidence>
<comment type="subcellular location">
    <subcellularLocation>
        <location evidence="1">Nucleus</location>
    </subcellularLocation>
</comment>
<keyword evidence="7" id="KW-0238">DNA-binding</keyword>
<dbReference type="CDD" id="cd00009">
    <property type="entry name" value="AAA"/>
    <property type="match status" value="1"/>
</dbReference>
<evidence type="ECO:0000259" key="10">
    <source>
        <dbReference type="SMART" id="SM00382"/>
    </source>
</evidence>
<reference evidence="11" key="1">
    <citation type="submission" date="2025-08" db="UniProtKB">
        <authorList>
            <consortium name="Ensembl"/>
        </authorList>
    </citation>
    <scope>IDENTIFICATION</scope>
</reference>
<dbReference type="AlphaFoldDB" id="A0A8C0KUY5"/>
<dbReference type="Gene3D" id="3.40.50.300">
    <property type="entry name" value="P-loop containing nucleotide triphosphate hydrolases"/>
    <property type="match status" value="1"/>
</dbReference>
<dbReference type="InterPro" id="IPR016527">
    <property type="entry name" value="ORC4"/>
</dbReference>
<evidence type="ECO:0000256" key="2">
    <source>
        <dbReference type="ARBA" id="ARBA00005334"/>
    </source>
</evidence>
<name>A0A8C0KUY5_CANLU</name>
<evidence type="ECO:0000256" key="1">
    <source>
        <dbReference type="ARBA" id="ARBA00004123"/>
    </source>
</evidence>
<evidence type="ECO:0000256" key="5">
    <source>
        <dbReference type="ARBA" id="ARBA00022741"/>
    </source>
</evidence>
<dbReference type="GO" id="GO:0005654">
    <property type="term" value="C:nucleoplasm"/>
    <property type="evidence" value="ECO:0007669"/>
    <property type="project" value="Ensembl"/>
</dbReference>
<dbReference type="Ensembl" id="ENSCAFT00020023892.1">
    <property type="protein sequence ID" value="ENSCAFP00020020630.1"/>
    <property type="gene ID" value="ENSCAFG00020016340.1"/>
</dbReference>
<sequence length="502" mass="57947">MSSRKSKSNNVIHAEYLSQVQRILRERFCHQSPQSNLFGVQVQYKHLIELLKRTAIYGESNSVLIIGPRGSGKTMLINHALKELMEVEEVSENVLQVHLNGLLQINDKIALKEITRQLNLENVVGDKVFGSFAENLSFLLEALKKGDRSSSCPVIFILDEFDLFTHHKNQTLLYNLFDISQSAQTPLAVIGLTCRLDILELLEKRVKSRFSHRQIHLMNSFGFPQYLKIFKEQLSLPAEFPDKLFSEKWNENVQCLMEDRSVREVLQKHFNVSKNLRSLHMLLMLALNRVTTSHPFMTAADLMEANQLCSMDSKANIVHGLSVLEICLIIAMKHLNDIYEEEPFNFQMVYNEFQKFVQRKAHSVYNFEKPVVMKSRMATPHWKHCIRVQYLQLKQDARSLLKSLQRKCLKGYIMSITKNQNSVATVIETATSKLLGNGMSSLHQHISLPCIPSYKKKNPLSYCPKTVGALFTHYSAHWCHSRFEKVDVCFRKTLKNRNTAQY</sequence>
<dbReference type="GO" id="GO:0006270">
    <property type="term" value="P:DNA replication initiation"/>
    <property type="evidence" value="ECO:0007669"/>
    <property type="project" value="Ensembl"/>
</dbReference>
<protein>
    <recommendedName>
        <fullName evidence="3">Origin recognition complex subunit 4</fullName>
    </recommendedName>
</protein>
<keyword evidence="5" id="KW-0547">Nucleotide-binding</keyword>
<feature type="domain" description="AAA+ ATPase" evidence="10">
    <location>
        <begin position="59"/>
        <end position="202"/>
    </location>
</feature>
<evidence type="ECO:0000256" key="4">
    <source>
        <dbReference type="ARBA" id="ARBA00022705"/>
    </source>
</evidence>
<proteinExistence type="inferred from homology"/>
<dbReference type="InterPro" id="IPR032705">
    <property type="entry name" value="ORC4_C"/>
</dbReference>
<evidence type="ECO:0000256" key="6">
    <source>
        <dbReference type="ARBA" id="ARBA00022840"/>
    </source>
</evidence>
<comment type="subunit">
    <text evidence="9">Component of ORC, a complex composed of at least 6 subunits: ORC1, ORC2, ORC3, ORC4, ORC5 and ORC6. ORC is regulated in a cell-cycle dependent manner. It is sequentially assembled at the exit from anaphase of mitosis and disassembled as cells enter S phase. Interacts with DBF4. Interacts with POLQ.</text>
</comment>
<dbReference type="PANTHER" id="PTHR12087:SF0">
    <property type="entry name" value="ORIGIN RECOGNITION COMPLEX SUBUNIT 4"/>
    <property type="match status" value="1"/>
</dbReference>
<dbReference type="GO" id="GO:0005829">
    <property type="term" value="C:cytosol"/>
    <property type="evidence" value="ECO:0007669"/>
    <property type="project" value="Ensembl"/>
</dbReference>
<dbReference type="GO" id="GO:0005664">
    <property type="term" value="C:nuclear origin of replication recognition complex"/>
    <property type="evidence" value="ECO:0007669"/>
    <property type="project" value="Ensembl"/>
</dbReference>
<dbReference type="Proteomes" id="UP000694391">
    <property type="component" value="Unplaced"/>
</dbReference>
<dbReference type="GO" id="GO:0003688">
    <property type="term" value="F:DNA replication origin binding"/>
    <property type="evidence" value="ECO:0007669"/>
    <property type="project" value="Ensembl"/>
</dbReference>
<keyword evidence="4" id="KW-0235">DNA replication</keyword>
<reference evidence="11" key="2">
    <citation type="submission" date="2025-09" db="UniProtKB">
        <authorList>
            <consortium name="Ensembl"/>
        </authorList>
    </citation>
    <scope>IDENTIFICATION</scope>
</reference>
<dbReference type="Pfam" id="PF14629">
    <property type="entry name" value="ORC4_C"/>
    <property type="match status" value="1"/>
</dbReference>
<evidence type="ECO:0000256" key="9">
    <source>
        <dbReference type="ARBA" id="ARBA00046777"/>
    </source>
</evidence>
<keyword evidence="8" id="KW-0539">Nucleus</keyword>
<dbReference type="InterPro" id="IPR003593">
    <property type="entry name" value="AAA+_ATPase"/>
</dbReference>
<dbReference type="FunFam" id="3.40.50.300:FF:000649">
    <property type="entry name" value="Origin recognition complex subunit 4"/>
    <property type="match status" value="1"/>
</dbReference>
<dbReference type="InterPro" id="IPR027417">
    <property type="entry name" value="P-loop_NTPase"/>
</dbReference>
<dbReference type="SMART" id="SM00382">
    <property type="entry name" value="AAA"/>
    <property type="match status" value="1"/>
</dbReference>
<dbReference type="SUPFAM" id="SSF52540">
    <property type="entry name" value="P-loop containing nucleoside triphosphate hydrolases"/>
    <property type="match status" value="1"/>
</dbReference>
<dbReference type="GO" id="GO:0000781">
    <property type="term" value="C:chromosome, telomeric region"/>
    <property type="evidence" value="ECO:0007669"/>
    <property type="project" value="Ensembl"/>
</dbReference>
<accession>A0A8C0KUY5</accession>
<dbReference type="GO" id="GO:0005730">
    <property type="term" value="C:nucleolus"/>
    <property type="evidence" value="ECO:0007669"/>
    <property type="project" value="Ensembl"/>
</dbReference>
<evidence type="ECO:0000313" key="11">
    <source>
        <dbReference type="Ensembl" id="ENSCAFP00020020630.1"/>
    </source>
</evidence>
<comment type="similarity">
    <text evidence="2">Belongs to the ORC4 family.</text>
</comment>